<evidence type="ECO:0000259" key="7">
    <source>
        <dbReference type="PROSITE" id="PS51330"/>
    </source>
</evidence>
<evidence type="ECO:0000256" key="2">
    <source>
        <dbReference type="ARBA" id="ARBA00012856"/>
    </source>
</evidence>
<sequence>MAATTSLVNPRAFAIAVAADLAGGIGKHGDLPFTLRKDLALFAKLTSKIPPQAQDPAYQLANACIMGRKTWESLPQKYRPLPNRLNIIVSRNPHYLDGKPEKDNPMVSLMSSFEAALDLIVDINDKSKQQAVPSHKNLRIPRTFLIGGAQLYDIGVQSPHLNYVFLTRVYTVVEETDVYFPDIEKMGFELMPREKGHDFIESYIQEPVQGGIIEEGEYKYEFTVYTRNE</sequence>
<accession>A0A9P6QJF2</accession>
<protein>
    <recommendedName>
        <fullName evidence="3">Dihydrofolate reductase</fullName>
        <ecNumber evidence="2">1.5.1.3</ecNumber>
    </recommendedName>
</protein>
<dbReference type="EMBL" id="JAAAJB010000045">
    <property type="protein sequence ID" value="KAG0268643.1"/>
    <property type="molecule type" value="Genomic_DNA"/>
</dbReference>
<keyword evidence="4" id="KW-0554">One-carbon metabolism</keyword>
<dbReference type="GO" id="GO:0046452">
    <property type="term" value="P:dihydrofolate metabolic process"/>
    <property type="evidence" value="ECO:0007669"/>
    <property type="project" value="TreeGrafter"/>
</dbReference>
<dbReference type="GO" id="GO:0005739">
    <property type="term" value="C:mitochondrion"/>
    <property type="evidence" value="ECO:0007669"/>
    <property type="project" value="TreeGrafter"/>
</dbReference>
<dbReference type="PANTHER" id="PTHR48069">
    <property type="entry name" value="DIHYDROFOLATE REDUCTASE"/>
    <property type="match status" value="1"/>
</dbReference>
<dbReference type="SUPFAM" id="SSF53597">
    <property type="entry name" value="Dihydrofolate reductase-like"/>
    <property type="match status" value="1"/>
</dbReference>
<evidence type="ECO:0000256" key="4">
    <source>
        <dbReference type="ARBA" id="ARBA00022563"/>
    </source>
</evidence>
<evidence type="ECO:0000313" key="9">
    <source>
        <dbReference type="Proteomes" id="UP000807716"/>
    </source>
</evidence>
<dbReference type="GO" id="GO:0004146">
    <property type="term" value="F:dihydrofolate reductase activity"/>
    <property type="evidence" value="ECO:0007669"/>
    <property type="project" value="UniProtKB-EC"/>
</dbReference>
<dbReference type="CDD" id="cd00209">
    <property type="entry name" value="DHFR"/>
    <property type="match status" value="1"/>
</dbReference>
<dbReference type="AlphaFoldDB" id="A0A9P6QJF2"/>
<dbReference type="GO" id="GO:0050661">
    <property type="term" value="F:NADP binding"/>
    <property type="evidence" value="ECO:0007669"/>
    <property type="project" value="InterPro"/>
</dbReference>
<feature type="domain" description="DHFR" evidence="7">
    <location>
        <begin position="12"/>
        <end position="227"/>
    </location>
</feature>
<dbReference type="InterPro" id="IPR024072">
    <property type="entry name" value="DHFR-like_dom_sf"/>
</dbReference>
<dbReference type="PANTHER" id="PTHR48069:SF3">
    <property type="entry name" value="DIHYDROFOLATE REDUCTASE"/>
    <property type="match status" value="1"/>
</dbReference>
<keyword evidence="5" id="KW-0521">NADP</keyword>
<dbReference type="PRINTS" id="PR00070">
    <property type="entry name" value="DHFR"/>
</dbReference>
<dbReference type="PROSITE" id="PS51330">
    <property type="entry name" value="DHFR_2"/>
    <property type="match status" value="1"/>
</dbReference>
<comment type="pathway">
    <text evidence="1">Cofactor biosynthesis; tetrahydrofolate biosynthesis; 5,6,7,8-tetrahydrofolate from 7,8-dihydrofolate: step 1/1.</text>
</comment>
<evidence type="ECO:0000313" key="8">
    <source>
        <dbReference type="EMBL" id="KAG0268643.1"/>
    </source>
</evidence>
<keyword evidence="6" id="KW-0560">Oxidoreductase</keyword>
<keyword evidence="9" id="KW-1185">Reference proteome</keyword>
<dbReference type="InterPro" id="IPR001796">
    <property type="entry name" value="DHFR_dom"/>
</dbReference>
<comment type="caution">
    <text evidence="8">The sequence shown here is derived from an EMBL/GenBank/DDBJ whole genome shotgun (WGS) entry which is preliminary data.</text>
</comment>
<dbReference type="InterPro" id="IPR012259">
    <property type="entry name" value="DHFR"/>
</dbReference>
<evidence type="ECO:0000256" key="1">
    <source>
        <dbReference type="ARBA" id="ARBA00004903"/>
    </source>
</evidence>
<dbReference type="Proteomes" id="UP000807716">
    <property type="component" value="Unassembled WGS sequence"/>
</dbReference>
<evidence type="ECO:0000256" key="5">
    <source>
        <dbReference type="ARBA" id="ARBA00022857"/>
    </source>
</evidence>
<evidence type="ECO:0000256" key="3">
    <source>
        <dbReference type="ARBA" id="ARBA00018886"/>
    </source>
</evidence>
<dbReference type="OrthoDB" id="414698at2759"/>
<gene>
    <name evidence="8" type="primary">DFR1</name>
    <name evidence="8" type="ORF">DFQ27_006145</name>
</gene>
<dbReference type="GO" id="GO:0046655">
    <property type="term" value="P:folic acid metabolic process"/>
    <property type="evidence" value="ECO:0007669"/>
    <property type="project" value="TreeGrafter"/>
</dbReference>
<evidence type="ECO:0000256" key="6">
    <source>
        <dbReference type="ARBA" id="ARBA00023002"/>
    </source>
</evidence>
<organism evidence="8 9">
    <name type="scientific">Actinomortierella ambigua</name>
    <dbReference type="NCBI Taxonomy" id="1343610"/>
    <lineage>
        <taxon>Eukaryota</taxon>
        <taxon>Fungi</taxon>
        <taxon>Fungi incertae sedis</taxon>
        <taxon>Mucoromycota</taxon>
        <taxon>Mortierellomycotina</taxon>
        <taxon>Mortierellomycetes</taxon>
        <taxon>Mortierellales</taxon>
        <taxon>Mortierellaceae</taxon>
        <taxon>Actinomortierella</taxon>
    </lineage>
</organism>
<name>A0A9P6QJF2_9FUNG</name>
<dbReference type="GO" id="GO:0046654">
    <property type="term" value="P:tetrahydrofolate biosynthetic process"/>
    <property type="evidence" value="ECO:0007669"/>
    <property type="project" value="InterPro"/>
</dbReference>
<dbReference type="GO" id="GO:0006730">
    <property type="term" value="P:one-carbon metabolic process"/>
    <property type="evidence" value="ECO:0007669"/>
    <property type="project" value="UniProtKB-KW"/>
</dbReference>
<proteinExistence type="predicted"/>
<dbReference type="Pfam" id="PF00186">
    <property type="entry name" value="DHFR_1"/>
    <property type="match status" value="1"/>
</dbReference>
<reference evidence="8" key="1">
    <citation type="journal article" date="2020" name="Fungal Divers.">
        <title>Resolving the Mortierellaceae phylogeny through synthesis of multi-gene phylogenetics and phylogenomics.</title>
        <authorList>
            <person name="Vandepol N."/>
            <person name="Liber J."/>
            <person name="Desiro A."/>
            <person name="Na H."/>
            <person name="Kennedy M."/>
            <person name="Barry K."/>
            <person name="Grigoriev I.V."/>
            <person name="Miller A.N."/>
            <person name="O'Donnell K."/>
            <person name="Stajich J.E."/>
            <person name="Bonito G."/>
        </authorList>
    </citation>
    <scope>NUCLEOTIDE SEQUENCE</scope>
    <source>
        <strain evidence="8">BC1065</strain>
    </source>
</reference>
<dbReference type="Gene3D" id="3.40.430.10">
    <property type="entry name" value="Dihydrofolate Reductase, subunit A"/>
    <property type="match status" value="1"/>
</dbReference>
<dbReference type="EC" id="1.5.1.3" evidence="2"/>